<keyword evidence="2" id="KW-1185">Reference proteome</keyword>
<sequence length="88" mass="10293">MSFPSHKSIGRLKTTNASLVFQKQVQRRCARKDTVCRRNLPSVLQNLYFPDVRSPCGISEKLEYKMVIIYPGEIITIPRQVLREREKE</sequence>
<gene>
    <name evidence="1" type="ORF">AVEN_252348_1</name>
</gene>
<protein>
    <submittedName>
        <fullName evidence="1">Uncharacterized protein</fullName>
    </submittedName>
</protein>
<comment type="caution">
    <text evidence="1">The sequence shown here is derived from an EMBL/GenBank/DDBJ whole genome shotgun (WGS) entry which is preliminary data.</text>
</comment>
<name>A0A4Y2AQF9_ARAVE</name>
<dbReference type="EMBL" id="BGPR01000028">
    <property type="protein sequence ID" value="GBL82151.1"/>
    <property type="molecule type" value="Genomic_DNA"/>
</dbReference>
<organism evidence="1 2">
    <name type="scientific">Araneus ventricosus</name>
    <name type="common">Orbweaver spider</name>
    <name type="synonym">Epeira ventricosa</name>
    <dbReference type="NCBI Taxonomy" id="182803"/>
    <lineage>
        <taxon>Eukaryota</taxon>
        <taxon>Metazoa</taxon>
        <taxon>Ecdysozoa</taxon>
        <taxon>Arthropoda</taxon>
        <taxon>Chelicerata</taxon>
        <taxon>Arachnida</taxon>
        <taxon>Araneae</taxon>
        <taxon>Araneomorphae</taxon>
        <taxon>Entelegynae</taxon>
        <taxon>Araneoidea</taxon>
        <taxon>Araneidae</taxon>
        <taxon>Araneus</taxon>
    </lineage>
</organism>
<dbReference type="AlphaFoldDB" id="A0A4Y2AQF9"/>
<reference evidence="1 2" key="1">
    <citation type="journal article" date="2019" name="Sci. Rep.">
        <title>Orb-weaving spider Araneus ventricosus genome elucidates the spidroin gene catalogue.</title>
        <authorList>
            <person name="Kono N."/>
            <person name="Nakamura H."/>
            <person name="Ohtoshi R."/>
            <person name="Moran D.A.P."/>
            <person name="Shinohara A."/>
            <person name="Yoshida Y."/>
            <person name="Fujiwara M."/>
            <person name="Mori M."/>
            <person name="Tomita M."/>
            <person name="Arakawa K."/>
        </authorList>
    </citation>
    <scope>NUCLEOTIDE SEQUENCE [LARGE SCALE GENOMIC DNA]</scope>
</reference>
<evidence type="ECO:0000313" key="2">
    <source>
        <dbReference type="Proteomes" id="UP000499080"/>
    </source>
</evidence>
<accession>A0A4Y2AQF9</accession>
<dbReference type="Proteomes" id="UP000499080">
    <property type="component" value="Unassembled WGS sequence"/>
</dbReference>
<proteinExistence type="predicted"/>
<evidence type="ECO:0000313" key="1">
    <source>
        <dbReference type="EMBL" id="GBL82151.1"/>
    </source>
</evidence>